<sequence length="174" mass="19831">MALFKANNNCISNNNCKTVGFKTYISSSDSETCLPADEYYTLAENSLDKLLNWPANDELQPKLNKLQENELNISSNLSNNEEANLEFGKTSLPLNETELSIQSGGIIDERDPREPKRPITLEYSELLTDKIEKKFAQSSSIHENEKSSKDWEKEDTILKINDCDTMEKLTKYII</sequence>
<evidence type="ECO:0000313" key="2">
    <source>
        <dbReference type="Proteomes" id="UP000639338"/>
    </source>
</evidence>
<dbReference type="EMBL" id="JACMRX010000004">
    <property type="protein sequence ID" value="KAF7991561.1"/>
    <property type="molecule type" value="Genomic_DNA"/>
</dbReference>
<accession>A0A834XVH3</accession>
<organism evidence="1 2">
    <name type="scientific">Aphidius gifuensis</name>
    <name type="common">Parasitoid wasp</name>
    <dbReference type="NCBI Taxonomy" id="684658"/>
    <lineage>
        <taxon>Eukaryota</taxon>
        <taxon>Metazoa</taxon>
        <taxon>Ecdysozoa</taxon>
        <taxon>Arthropoda</taxon>
        <taxon>Hexapoda</taxon>
        <taxon>Insecta</taxon>
        <taxon>Pterygota</taxon>
        <taxon>Neoptera</taxon>
        <taxon>Endopterygota</taxon>
        <taxon>Hymenoptera</taxon>
        <taxon>Apocrita</taxon>
        <taxon>Ichneumonoidea</taxon>
        <taxon>Braconidae</taxon>
        <taxon>Aphidiinae</taxon>
        <taxon>Aphidius</taxon>
    </lineage>
</organism>
<comment type="caution">
    <text evidence="1">The sequence shown here is derived from an EMBL/GenBank/DDBJ whole genome shotgun (WGS) entry which is preliminary data.</text>
</comment>
<reference evidence="1 2" key="1">
    <citation type="submission" date="2020-08" db="EMBL/GenBank/DDBJ databases">
        <title>Aphidius gifuensis genome sequencing and assembly.</title>
        <authorList>
            <person name="Du Z."/>
        </authorList>
    </citation>
    <scope>NUCLEOTIDE SEQUENCE [LARGE SCALE GENOMIC DNA]</scope>
    <source>
        <strain evidence="1">YNYX2018</strain>
        <tissue evidence="1">Adults</tissue>
    </source>
</reference>
<dbReference type="AlphaFoldDB" id="A0A834XVH3"/>
<protein>
    <submittedName>
        <fullName evidence="1">Uncharacterized protein</fullName>
    </submittedName>
</protein>
<gene>
    <name evidence="1" type="ORF">HCN44_008932</name>
</gene>
<proteinExistence type="predicted"/>
<dbReference type="Proteomes" id="UP000639338">
    <property type="component" value="Unassembled WGS sequence"/>
</dbReference>
<evidence type="ECO:0000313" key="1">
    <source>
        <dbReference type="EMBL" id="KAF7991561.1"/>
    </source>
</evidence>
<name>A0A834XVH3_APHGI</name>
<keyword evidence="2" id="KW-1185">Reference proteome</keyword>